<keyword evidence="5" id="KW-1185">Reference proteome</keyword>
<dbReference type="InterPro" id="IPR027275">
    <property type="entry name" value="PRC-brl_dom"/>
</dbReference>
<dbReference type="NCBIfam" id="TIGR02271">
    <property type="entry name" value="YsnF/AvaK domain"/>
    <property type="match status" value="1"/>
</dbReference>
<evidence type="ECO:0000259" key="3">
    <source>
        <dbReference type="Pfam" id="PF09557"/>
    </source>
</evidence>
<dbReference type="Gene3D" id="3.90.50.10">
    <property type="entry name" value="Photosynthetic Reaction Center, subunit H, domain 2"/>
    <property type="match status" value="1"/>
</dbReference>
<proteinExistence type="predicted"/>
<organism evidence="4 5">
    <name type="scientific">Pseudonocardia charpentierae</name>
    <dbReference type="NCBI Taxonomy" id="3075545"/>
    <lineage>
        <taxon>Bacteria</taxon>
        <taxon>Bacillati</taxon>
        <taxon>Actinomycetota</taxon>
        <taxon>Actinomycetes</taxon>
        <taxon>Pseudonocardiales</taxon>
        <taxon>Pseudonocardiaceae</taxon>
        <taxon>Pseudonocardia</taxon>
    </lineage>
</organism>
<dbReference type="RefSeq" id="WP_311558673.1">
    <property type="nucleotide sequence ID" value="NZ_JAVREJ010000017.1"/>
</dbReference>
<dbReference type="SUPFAM" id="SSF50346">
    <property type="entry name" value="PRC-barrel domain"/>
    <property type="match status" value="1"/>
</dbReference>
<accession>A0ABU2NGM4</accession>
<comment type="caution">
    <text evidence="4">The sequence shown here is derived from an EMBL/GenBank/DDBJ whole genome shotgun (WGS) entry which is preliminary data.</text>
</comment>
<dbReference type="Pfam" id="PF09557">
    <property type="entry name" value="DUF2382"/>
    <property type="match status" value="1"/>
</dbReference>
<dbReference type="InterPro" id="IPR014747">
    <property type="entry name" value="Bac_photo_RC_H_C"/>
</dbReference>
<dbReference type="PANTHER" id="PTHR38463">
    <property type="entry name" value="STRESS RESPONSE PROTEIN YSNF"/>
    <property type="match status" value="1"/>
</dbReference>
<feature type="region of interest" description="Disordered" evidence="1">
    <location>
        <begin position="117"/>
        <end position="162"/>
    </location>
</feature>
<name>A0ABU2NGM4_9PSEU</name>
<gene>
    <name evidence="4" type="ORF">RM445_21775</name>
</gene>
<dbReference type="Pfam" id="PF05239">
    <property type="entry name" value="PRC"/>
    <property type="match status" value="1"/>
</dbReference>
<feature type="domain" description="PRC-barrel" evidence="2">
    <location>
        <begin position="7"/>
        <end position="74"/>
    </location>
</feature>
<dbReference type="Proteomes" id="UP001183202">
    <property type="component" value="Unassembled WGS sequence"/>
</dbReference>
<dbReference type="InterPro" id="IPR019060">
    <property type="entry name" value="DUF2382"/>
</dbReference>
<dbReference type="InterPro" id="IPR011033">
    <property type="entry name" value="PRC_barrel-like_sf"/>
</dbReference>
<dbReference type="InterPro" id="IPR052967">
    <property type="entry name" value="Stress_Response_Assoc"/>
</dbReference>
<feature type="domain" description="DUF2382" evidence="3">
    <location>
        <begin position="161"/>
        <end position="272"/>
    </location>
</feature>
<evidence type="ECO:0000313" key="5">
    <source>
        <dbReference type="Proteomes" id="UP001183202"/>
    </source>
</evidence>
<dbReference type="EMBL" id="JAVREJ010000017">
    <property type="protein sequence ID" value="MDT0352163.1"/>
    <property type="molecule type" value="Genomic_DNA"/>
</dbReference>
<evidence type="ECO:0000256" key="1">
    <source>
        <dbReference type="SAM" id="MobiDB-lite"/>
    </source>
</evidence>
<protein>
    <submittedName>
        <fullName evidence="4">PRC and DUF2382 domain-containing protein</fullName>
    </submittedName>
</protein>
<feature type="compositionally biased region" description="Basic and acidic residues" evidence="1">
    <location>
        <begin position="129"/>
        <end position="144"/>
    </location>
</feature>
<evidence type="ECO:0000259" key="2">
    <source>
        <dbReference type="Pfam" id="PF05239"/>
    </source>
</evidence>
<reference evidence="5" key="1">
    <citation type="submission" date="2023-07" db="EMBL/GenBank/DDBJ databases">
        <title>30 novel species of actinomycetes from the DSMZ collection.</title>
        <authorList>
            <person name="Nouioui I."/>
        </authorList>
    </citation>
    <scope>NUCLEOTIDE SEQUENCE [LARGE SCALE GENOMIC DNA]</scope>
    <source>
        <strain evidence="5">DSM 45834</strain>
    </source>
</reference>
<sequence>MITQEQLDTVVGSTAYDKDGDKVGKIGGLYYDDATNEPSWLTVHTGLFGTKETFIPVQGAEVTGDRVILQYDKATVKGAPNVDEDGHLSPQEEEQLYRYYGVQYAGGAETGRYAGGAETRGVADTGGTFDRDGDVDRDGVRGDARGTVGRDTSGPNTDEAMTRSEERLNVGTETHEAGRARLRKHVVTEHQQVTVPVTREEVTLEREPITETNRGEAYDGPAISEEEHEVTLHAERPVVDTEAVAVERVRLGKETVTDQETVGGEVRKEEIELDRGDANLRDDVRGNRS</sequence>
<evidence type="ECO:0000313" key="4">
    <source>
        <dbReference type="EMBL" id="MDT0352163.1"/>
    </source>
</evidence>
<dbReference type="PANTHER" id="PTHR38463:SF1">
    <property type="entry name" value="STRESS RESPONSE PROTEIN YSNF"/>
    <property type="match status" value="1"/>
</dbReference>